<evidence type="ECO:0000256" key="9">
    <source>
        <dbReference type="ARBA" id="ARBA00049563"/>
    </source>
</evidence>
<dbReference type="AlphaFoldDB" id="A0A1E5SLG3"/>
<dbReference type="Pfam" id="PF01715">
    <property type="entry name" value="IPPT"/>
    <property type="match status" value="1"/>
</dbReference>
<sequence length="303" mass="34781">MTKPKLICVVGPTAVGKTGVAIQIANALNTEIISADSRQFYRELEIGTAKPTADELKQAKHHFVNNLSIHDDYNVGRFEKEVIAKLKLLFKKHQTVILVGGSGLFVDAVCNGLDAFPKIDEAVRPKLIQEFEDNGLSNLQDELKATDLDYYKIVDLKNPQRVIRALEVIRGTGKTFTEFRKQKPKERDFDVIKIGLAMEREELYSRIDDRMDQMIENGLFQEAQEFQSYSHLNALQTVGYSEIFGYLSGTYDKNEAVRLLKRNSRRYAKRQLTWFKRDQQTVWFNPNQIDQILNFLTGELKIA</sequence>
<dbReference type="OrthoDB" id="9776390at2"/>
<dbReference type="InterPro" id="IPR027417">
    <property type="entry name" value="P-loop_NTPase"/>
</dbReference>
<comment type="caution">
    <text evidence="10">Lacks conserved residue(s) required for the propagation of feature annotation.</text>
</comment>
<dbReference type="STRING" id="1563681.BFP71_10520"/>
<protein>
    <recommendedName>
        <fullName evidence="10">tRNA dimethylallyltransferase</fullName>
        <ecNumber evidence="10">2.5.1.75</ecNumber>
    </recommendedName>
    <alternativeName>
        <fullName evidence="10">Dimethylallyl diphosphate:tRNA dimethylallyltransferase</fullName>
        <shortName evidence="10">DMAPP:tRNA dimethylallyltransferase</shortName>
        <shortName evidence="10">DMATase</shortName>
    </alternativeName>
    <alternativeName>
        <fullName evidence="10">Isopentenyl-diphosphate:tRNA isopentenyltransferase</fullName>
        <shortName evidence="10">IPP transferase</shortName>
        <shortName evidence="10">IPPT</shortName>
        <shortName evidence="10">IPTase</shortName>
    </alternativeName>
</protein>
<feature type="site" description="Interaction with substrate tRNA" evidence="10">
    <location>
        <position position="124"/>
    </location>
</feature>
<evidence type="ECO:0000256" key="2">
    <source>
        <dbReference type="ARBA" id="ARBA00003213"/>
    </source>
</evidence>
<dbReference type="NCBIfam" id="TIGR00174">
    <property type="entry name" value="miaA"/>
    <property type="match status" value="1"/>
</dbReference>
<comment type="function">
    <text evidence="2 10 12">Catalyzes the transfer of a dimethylallyl group onto the adenine at position 37 in tRNAs that read codons beginning with uridine, leading to the formation of N6-(dimethylallyl)adenosine (i(6)A).</text>
</comment>
<dbReference type="InterPro" id="IPR018022">
    <property type="entry name" value="IPT"/>
</dbReference>
<gene>
    <name evidence="10" type="primary">miaA</name>
    <name evidence="14" type="ORF">BFP71_10520</name>
</gene>
<keyword evidence="8 10" id="KW-0460">Magnesium</keyword>
<dbReference type="GO" id="GO:0006400">
    <property type="term" value="P:tRNA modification"/>
    <property type="evidence" value="ECO:0007669"/>
    <property type="project" value="TreeGrafter"/>
</dbReference>
<accession>A0A1E5SLG3</accession>
<comment type="caution">
    <text evidence="14">The sequence shown here is derived from an EMBL/GenBank/DDBJ whole genome shotgun (WGS) entry which is preliminary data.</text>
</comment>
<feature type="binding site" evidence="10">
    <location>
        <begin position="11"/>
        <end position="18"/>
    </location>
    <ligand>
        <name>ATP</name>
        <dbReference type="ChEBI" id="CHEBI:30616"/>
    </ligand>
</feature>
<dbReference type="SUPFAM" id="SSF52540">
    <property type="entry name" value="P-loop containing nucleoside triphosphate hydrolases"/>
    <property type="match status" value="2"/>
</dbReference>
<dbReference type="PANTHER" id="PTHR11088">
    <property type="entry name" value="TRNA DIMETHYLALLYLTRANSFERASE"/>
    <property type="match status" value="1"/>
</dbReference>
<keyword evidence="7 10" id="KW-0067">ATP-binding</keyword>
<dbReference type="HAMAP" id="MF_00185">
    <property type="entry name" value="IPP_trans"/>
    <property type="match status" value="1"/>
</dbReference>
<evidence type="ECO:0000256" key="4">
    <source>
        <dbReference type="ARBA" id="ARBA00022679"/>
    </source>
</evidence>
<evidence type="ECO:0000256" key="7">
    <source>
        <dbReference type="ARBA" id="ARBA00022840"/>
    </source>
</evidence>
<evidence type="ECO:0000256" key="6">
    <source>
        <dbReference type="ARBA" id="ARBA00022741"/>
    </source>
</evidence>
<evidence type="ECO:0000256" key="11">
    <source>
        <dbReference type="RuleBase" id="RU003783"/>
    </source>
</evidence>
<keyword evidence="4 10" id="KW-0808">Transferase</keyword>
<reference evidence="14 15" key="1">
    <citation type="submission" date="2016-08" db="EMBL/GenBank/DDBJ databases">
        <title>Draft genome of Fabibacter sp. strain SK-8.</title>
        <authorList>
            <person name="Wong S.-K."/>
            <person name="Hamasaki K."/>
            <person name="Yoshizawa S."/>
        </authorList>
    </citation>
    <scope>NUCLEOTIDE SEQUENCE [LARGE SCALE GENOMIC DNA]</scope>
    <source>
        <strain evidence="14 15">SK-8</strain>
    </source>
</reference>
<name>A0A1E5SLG3_9BACT</name>
<evidence type="ECO:0000256" key="5">
    <source>
        <dbReference type="ARBA" id="ARBA00022694"/>
    </source>
</evidence>
<dbReference type="GO" id="GO:0005524">
    <property type="term" value="F:ATP binding"/>
    <property type="evidence" value="ECO:0007669"/>
    <property type="project" value="UniProtKB-UniRule"/>
</dbReference>
<evidence type="ECO:0000256" key="8">
    <source>
        <dbReference type="ARBA" id="ARBA00022842"/>
    </source>
</evidence>
<feature type="region of interest" description="Interaction with substrate tRNA" evidence="10">
    <location>
        <begin position="160"/>
        <end position="164"/>
    </location>
</feature>
<proteinExistence type="inferred from homology"/>
<evidence type="ECO:0000256" key="1">
    <source>
        <dbReference type="ARBA" id="ARBA00001946"/>
    </source>
</evidence>
<evidence type="ECO:0000313" key="15">
    <source>
        <dbReference type="Proteomes" id="UP000095552"/>
    </source>
</evidence>
<evidence type="ECO:0000256" key="12">
    <source>
        <dbReference type="RuleBase" id="RU003784"/>
    </source>
</evidence>
<dbReference type="EC" id="2.5.1.75" evidence="10"/>
<dbReference type="InterPro" id="IPR039657">
    <property type="entry name" value="Dimethylallyltransferase"/>
</dbReference>
<keyword evidence="15" id="KW-1185">Reference proteome</keyword>
<feature type="site" description="Interaction with substrate tRNA" evidence="10">
    <location>
        <position position="102"/>
    </location>
</feature>
<organism evidence="14 15">
    <name type="scientific">Roseivirga misakiensis</name>
    <dbReference type="NCBI Taxonomy" id="1563681"/>
    <lineage>
        <taxon>Bacteria</taxon>
        <taxon>Pseudomonadati</taxon>
        <taxon>Bacteroidota</taxon>
        <taxon>Cytophagia</taxon>
        <taxon>Cytophagales</taxon>
        <taxon>Roseivirgaceae</taxon>
        <taxon>Roseivirga</taxon>
    </lineage>
</organism>
<evidence type="ECO:0000256" key="3">
    <source>
        <dbReference type="ARBA" id="ARBA00005842"/>
    </source>
</evidence>
<comment type="cofactor">
    <cofactor evidence="1 10">
        <name>Mg(2+)</name>
        <dbReference type="ChEBI" id="CHEBI:18420"/>
    </cofactor>
</comment>
<evidence type="ECO:0000256" key="10">
    <source>
        <dbReference type="HAMAP-Rule" id="MF_00185"/>
    </source>
</evidence>
<keyword evidence="6 10" id="KW-0547">Nucleotide-binding</keyword>
<dbReference type="GO" id="GO:0052381">
    <property type="term" value="F:tRNA dimethylallyltransferase activity"/>
    <property type="evidence" value="ECO:0007669"/>
    <property type="project" value="UniProtKB-UniRule"/>
</dbReference>
<feature type="binding site" evidence="10">
    <location>
        <begin position="13"/>
        <end position="18"/>
    </location>
    <ligand>
        <name>substrate</name>
    </ligand>
</feature>
<dbReference type="Gene3D" id="3.40.50.300">
    <property type="entry name" value="P-loop containing nucleotide triphosphate hydrolases"/>
    <property type="match status" value="1"/>
</dbReference>
<dbReference type="PANTHER" id="PTHR11088:SF60">
    <property type="entry name" value="TRNA DIMETHYLALLYLTRANSFERASE"/>
    <property type="match status" value="1"/>
</dbReference>
<dbReference type="EMBL" id="MDGQ01000005">
    <property type="protein sequence ID" value="OEJ99968.1"/>
    <property type="molecule type" value="Genomic_DNA"/>
</dbReference>
<comment type="catalytic activity">
    <reaction evidence="9 10 11">
        <text>adenosine(37) in tRNA + dimethylallyl diphosphate = N(6)-dimethylallyladenosine(37) in tRNA + diphosphate</text>
        <dbReference type="Rhea" id="RHEA:26482"/>
        <dbReference type="Rhea" id="RHEA-COMP:10162"/>
        <dbReference type="Rhea" id="RHEA-COMP:10375"/>
        <dbReference type="ChEBI" id="CHEBI:33019"/>
        <dbReference type="ChEBI" id="CHEBI:57623"/>
        <dbReference type="ChEBI" id="CHEBI:74411"/>
        <dbReference type="ChEBI" id="CHEBI:74415"/>
        <dbReference type="EC" id="2.5.1.75"/>
    </reaction>
</comment>
<keyword evidence="5 10" id="KW-0819">tRNA processing</keyword>
<evidence type="ECO:0000313" key="14">
    <source>
        <dbReference type="EMBL" id="OEJ99968.1"/>
    </source>
</evidence>
<comment type="similarity">
    <text evidence="3 10 13">Belongs to the IPP transferase family.</text>
</comment>
<dbReference type="Proteomes" id="UP000095552">
    <property type="component" value="Unassembled WGS sequence"/>
</dbReference>
<feature type="region of interest" description="Interaction with substrate tRNA" evidence="10">
    <location>
        <begin position="36"/>
        <end position="39"/>
    </location>
</feature>
<dbReference type="RefSeq" id="WP_069835431.1">
    <property type="nucleotide sequence ID" value="NZ_MDGQ01000005.1"/>
</dbReference>
<evidence type="ECO:0000256" key="13">
    <source>
        <dbReference type="RuleBase" id="RU003785"/>
    </source>
</evidence>
<comment type="subunit">
    <text evidence="10">Monomer.</text>
</comment>
<dbReference type="Gene3D" id="1.10.20.140">
    <property type="match status" value="1"/>
</dbReference>